<evidence type="ECO:0000256" key="1">
    <source>
        <dbReference type="ARBA" id="ARBA00023015"/>
    </source>
</evidence>
<dbReference type="InterPro" id="IPR036390">
    <property type="entry name" value="WH_DNA-bd_sf"/>
</dbReference>
<protein>
    <submittedName>
        <fullName evidence="5">MarR family transcriptional regulator</fullName>
    </submittedName>
</protein>
<dbReference type="InterPro" id="IPR036388">
    <property type="entry name" value="WH-like_DNA-bd_sf"/>
</dbReference>
<dbReference type="OrthoDB" id="4807076at2"/>
<dbReference type="PROSITE" id="PS50995">
    <property type="entry name" value="HTH_MARR_2"/>
    <property type="match status" value="1"/>
</dbReference>
<dbReference type="PANTHER" id="PTHR33164:SF99">
    <property type="entry name" value="MARR FAMILY REGULATORY PROTEIN"/>
    <property type="match status" value="1"/>
</dbReference>
<dbReference type="SUPFAM" id="SSF46785">
    <property type="entry name" value="Winged helix' DNA-binding domain"/>
    <property type="match status" value="1"/>
</dbReference>
<organism evidence="5 6">
    <name type="scientific">Dactylosporangium aurantiacum</name>
    <dbReference type="NCBI Taxonomy" id="35754"/>
    <lineage>
        <taxon>Bacteria</taxon>
        <taxon>Bacillati</taxon>
        <taxon>Actinomycetota</taxon>
        <taxon>Actinomycetes</taxon>
        <taxon>Micromonosporales</taxon>
        <taxon>Micromonosporaceae</taxon>
        <taxon>Dactylosporangium</taxon>
    </lineage>
</organism>
<dbReference type="PRINTS" id="PR00598">
    <property type="entry name" value="HTHMARR"/>
</dbReference>
<name>A0A9Q9MHN3_9ACTN</name>
<evidence type="ECO:0000313" key="5">
    <source>
        <dbReference type="EMBL" id="UWZ59663.1"/>
    </source>
</evidence>
<gene>
    <name evidence="5" type="ORF">Daura_21205</name>
</gene>
<dbReference type="GO" id="GO:0003700">
    <property type="term" value="F:DNA-binding transcription factor activity"/>
    <property type="evidence" value="ECO:0007669"/>
    <property type="project" value="InterPro"/>
</dbReference>
<reference evidence="5" key="1">
    <citation type="submission" date="2021-04" db="EMBL/GenBank/DDBJ databases">
        <title>Dactylosporangium aurantiacum NRRL B-8018 full assembly.</title>
        <authorList>
            <person name="Hartkoorn R.C."/>
            <person name="Beaudoing E."/>
            <person name="Hot D."/>
        </authorList>
    </citation>
    <scope>NUCLEOTIDE SEQUENCE</scope>
    <source>
        <strain evidence="5">NRRL B-8018</strain>
    </source>
</reference>
<evidence type="ECO:0000256" key="3">
    <source>
        <dbReference type="ARBA" id="ARBA00023163"/>
    </source>
</evidence>
<evidence type="ECO:0000259" key="4">
    <source>
        <dbReference type="PROSITE" id="PS50995"/>
    </source>
</evidence>
<dbReference type="PROSITE" id="PS01117">
    <property type="entry name" value="HTH_MARR_1"/>
    <property type="match status" value="1"/>
</dbReference>
<dbReference type="GO" id="GO:0006950">
    <property type="term" value="P:response to stress"/>
    <property type="evidence" value="ECO:0007669"/>
    <property type="project" value="TreeGrafter"/>
</dbReference>
<dbReference type="GO" id="GO:0003677">
    <property type="term" value="F:DNA binding"/>
    <property type="evidence" value="ECO:0007669"/>
    <property type="project" value="UniProtKB-KW"/>
</dbReference>
<keyword evidence="2" id="KW-0238">DNA-binding</keyword>
<dbReference type="SMART" id="SM00347">
    <property type="entry name" value="HTH_MARR"/>
    <property type="match status" value="1"/>
</dbReference>
<dbReference type="InterPro" id="IPR000835">
    <property type="entry name" value="HTH_MarR-typ"/>
</dbReference>
<dbReference type="InterPro" id="IPR039422">
    <property type="entry name" value="MarR/SlyA-like"/>
</dbReference>
<feature type="domain" description="HTH marR-type" evidence="4">
    <location>
        <begin position="1"/>
        <end position="100"/>
    </location>
</feature>
<dbReference type="InterPro" id="IPR023187">
    <property type="entry name" value="Tscrpt_reg_MarR-type_CS"/>
</dbReference>
<keyword evidence="1" id="KW-0805">Transcription regulation</keyword>
<dbReference type="Gene3D" id="1.10.10.10">
    <property type="entry name" value="Winged helix-like DNA-binding domain superfamily/Winged helix DNA-binding domain"/>
    <property type="match status" value="1"/>
</dbReference>
<sequence length="108" mass="12046">MQAMALANLRSPAPMRDLAEWLHCDASNVTGIVDGLERRGLVTRQSSPSDRRVKHLVLTEEGERRRDLLHARSAQNARAVFGLPDADREQLRDLLARLLDTGADHGCH</sequence>
<evidence type="ECO:0000256" key="2">
    <source>
        <dbReference type="ARBA" id="ARBA00023125"/>
    </source>
</evidence>
<dbReference type="PANTHER" id="PTHR33164">
    <property type="entry name" value="TRANSCRIPTIONAL REGULATOR, MARR FAMILY"/>
    <property type="match status" value="1"/>
</dbReference>
<dbReference type="AlphaFoldDB" id="A0A9Q9MHN3"/>
<evidence type="ECO:0000313" key="6">
    <source>
        <dbReference type="Proteomes" id="UP001058003"/>
    </source>
</evidence>
<keyword evidence="3" id="KW-0804">Transcription</keyword>
<keyword evidence="6" id="KW-1185">Reference proteome</keyword>
<dbReference type="EMBL" id="CP073767">
    <property type="protein sequence ID" value="UWZ59663.1"/>
    <property type="molecule type" value="Genomic_DNA"/>
</dbReference>
<dbReference type="Proteomes" id="UP001058003">
    <property type="component" value="Chromosome"/>
</dbReference>
<dbReference type="KEGG" id="daur:Daura_21205"/>
<proteinExistence type="predicted"/>
<accession>A0A9Q9MHN3</accession>
<dbReference type="Pfam" id="PF01047">
    <property type="entry name" value="MarR"/>
    <property type="match status" value="1"/>
</dbReference>